<proteinExistence type="predicted"/>
<keyword evidence="3" id="KW-0489">Methyltransferase</keyword>
<evidence type="ECO:0000313" key="3">
    <source>
        <dbReference type="EMBL" id="MDP5277118.1"/>
    </source>
</evidence>
<sequence>MGQMKSTTSLFDSAIESANIFNWVVAETSITSGLLICLYEFRTVEEIIEKMDFLIEKKEQLKALLNVLVDQEFLETKTIFNQKVFRTKQDVVENNLNVDNTLNVYKENTDKLKPWFSNVDNFTQLIRKGNHELLGHDLSYFRSETKRIRFDKSFLSVWQTNLSNPLYEFGRMQAVNELVRKGSRFLDLASGLGYGSQRISQLSDERCDIYCIDKSLDFLNEAKMLIYPNARVNFIHRDLNDGLPPNLPSLYFDGVLFNGAFHFIKDKRKMLKQIYKALRSEGLLVIGHCFSRSDFEDEHMHDFYFSMIENESWIVSWSEIKSLVEEVGFVITNEYYRGSHSYLLAEKLPDSILSKEDFI</sequence>
<evidence type="ECO:0000313" key="4">
    <source>
        <dbReference type="Proteomes" id="UP001231941"/>
    </source>
</evidence>
<gene>
    <name evidence="3" type="ORF">Q5Y73_23765</name>
</gene>
<dbReference type="GO" id="GO:0008168">
    <property type="term" value="F:methyltransferase activity"/>
    <property type="evidence" value="ECO:0007669"/>
    <property type="project" value="UniProtKB-KW"/>
</dbReference>
<dbReference type="Proteomes" id="UP001231941">
    <property type="component" value="Unassembled WGS sequence"/>
</dbReference>
<dbReference type="Gene3D" id="3.40.50.150">
    <property type="entry name" value="Vaccinia Virus protein VP39"/>
    <property type="match status" value="1"/>
</dbReference>
<evidence type="ECO:0000256" key="1">
    <source>
        <dbReference type="SAM" id="Coils"/>
    </source>
</evidence>
<protein>
    <submittedName>
        <fullName evidence="3">Methyltransferase domain-containing protein</fullName>
    </submittedName>
</protein>
<keyword evidence="1" id="KW-0175">Coiled coil</keyword>
<dbReference type="SUPFAM" id="SSF53335">
    <property type="entry name" value="S-adenosyl-L-methionine-dependent methyltransferases"/>
    <property type="match status" value="1"/>
</dbReference>
<dbReference type="InterPro" id="IPR025714">
    <property type="entry name" value="Methyltranfer_dom"/>
</dbReference>
<name>A0ABT9J669_9BACL</name>
<organism evidence="3 4">
    <name type="scientific">Chengkuizengella axinellae</name>
    <dbReference type="NCBI Taxonomy" id="3064388"/>
    <lineage>
        <taxon>Bacteria</taxon>
        <taxon>Bacillati</taxon>
        <taxon>Bacillota</taxon>
        <taxon>Bacilli</taxon>
        <taxon>Bacillales</taxon>
        <taxon>Paenibacillaceae</taxon>
        <taxon>Chengkuizengella</taxon>
    </lineage>
</organism>
<comment type="caution">
    <text evidence="3">The sequence shown here is derived from an EMBL/GenBank/DDBJ whole genome shotgun (WGS) entry which is preliminary data.</text>
</comment>
<reference evidence="3 4" key="1">
    <citation type="submission" date="2023-08" db="EMBL/GenBank/DDBJ databases">
        <authorList>
            <person name="Park J.-S."/>
        </authorList>
    </citation>
    <scope>NUCLEOTIDE SEQUENCE [LARGE SCALE GENOMIC DNA]</scope>
    <source>
        <strain evidence="3 4">2205SS18-9</strain>
    </source>
</reference>
<dbReference type="PANTHER" id="PTHR43861">
    <property type="entry name" value="TRANS-ACONITATE 2-METHYLTRANSFERASE-RELATED"/>
    <property type="match status" value="1"/>
</dbReference>
<accession>A0ABT9J669</accession>
<dbReference type="InterPro" id="IPR029063">
    <property type="entry name" value="SAM-dependent_MTases_sf"/>
</dbReference>
<dbReference type="Pfam" id="PF13847">
    <property type="entry name" value="Methyltransf_31"/>
    <property type="match status" value="1"/>
</dbReference>
<feature type="coiled-coil region" evidence="1">
    <location>
        <begin position="44"/>
        <end position="71"/>
    </location>
</feature>
<dbReference type="CDD" id="cd02440">
    <property type="entry name" value="AdoMet_MTases"/>
    <property type="match status" value="1"/>
</dbReference>
<dbReference type="GO" id="GO:0032259">
    <property type="term" value="P:methylation"/>
    <property type="evidence" value="ECO:0007669"/>
    <property type="project" value="UniProtKB-KW"/>
</dbReference>
<keyword evidence="4" id="KW-1185">Reference proteome</keyword>
<evidence type="ECO:0000259" key="2">
    <source>
        <dbReference type="Pfam" id="PF13847"/>
    </source>
</evidence>
<dbReference type="RefSeq" id="WP_305994420.1">
    <property type="nucleotide sequence ID" value="NZ_JAVAMP010000025.1"/>
</dbReference>
<keyword evidence="3" id="KW-0808">Transferase</keyword>
<dbReference type="EMBL" id="JAVAMP010000025">
    <property type="protein sequence ID" value="MDP5277118.1"/>
    <property type="molecule type" value="Genomic_DNA"/>
</dbReference>
<feature type="domain" description="Methyltransferase" evidence="2">
    <location>
        <begin position="181"/>
        <end position="326"/>
    </location>
</feature>